<dbReference type="AlphaFoldDB" id="A0A5D4KH61"/>
<dbReference type="InterPro" id="IPR000182">
    <property type="entry name" value="GNAT_dom"/>
</dbReference>
<feature type="domain" description="N-acetyltransferase" evidence="3">
    <location>
        <begin position="141"/>
        <end position="275"/>
    </location>
</feature>
<dbReference type="PROSITE" id="PS51186">
    <property type="entry name" value="GNAT"/>
    <property type="match status" value="2"/>
</dbReference>
<name>A0A5D4KH61_9BACI</name>
<reference evidence="4 5" key="1">
    <citation type="submission" date="2019-08" db="EMBL/GenBank/DDBJ databases">
        <title>Bacillus genomes from the desert of Cuatro Cienegas, Coahuila.</title>
        <authorList>
            <person name="Olmedo-Alvarez G."/>
        </authorList>
    </citation>
    <scope>NUCLEOTIDE SEQUENCE [LARGE SCALE GENOMIC DNA]</scope>
    <source>
        <strain evidence="4 5">CH40_1T</strain>
    </source>
</reference>
<organism evidence="4 5">
    <name type="scientific">Rossellomorea vietnamensis</name>
    <dbReference type="NCBI Taxonomy" id="218284"/>
    <lineage>
        <taxon>Bacteria</taxon>
        <taxon>Bacillati</taxon>
        <taxon>Bacillota</taxon>
        <taxon>Bacilli</taxon>
        <taxon>Bacillales</taxon>
        <taxon>Bacillaceae</taxon>
        <taxon>Rossellomorea</taxon>
    </lineage>
</organism>
<keyword evidence="1 4" id="KW-0808">Transferase</keyword>
<protein>
    <submittedName>
        <fullName evidence="4">GNAT family N-acetyltransferase</fullName>
    </submittedName>
</protein>
<dbReference type="SUPFAM" id="SSF55729">
    <property type="entry name" value="Acyl-CoA N-acyltransferases (Nat)"/>
    <property type="match status" value="2"/>
</dbReference>
<evidence type="ECO:0000256" key="2">
    <source>
        <dbReference type="ARBA" id="ARBA00023315"/>
    </source>
</evidence>
<dbReference type="Pfam" id="PF00583">
    <property type="entry name" value="Acetyltransf_1"/>
    <property type="match status" value="2"/>
</dbReference>
<dbReference type="EMBL" id="VTEH01000003">
    <property type="protein sequence ID" value="TYR76617.1"/>
    <property type="molecule type" value="Genomic_DNA"/>
</dbReference>
<dbReference type="Proteomes" id="UP000323317">
    <property type="component" value="Unassembled WGS sequence"/>
</dbReference>
<evidence type="ECO:0000259" key="3">
    <source>
        <dbReference type="PROSITE" id="PS51186"/>
    </source>
</evidence>
<dbReference type="InterPro" id="IPR050680">
    <property type="entry name" value="YpeA/RimI_acetyltransf"/>
</dbReference>
<proteinExistence type="predicted"/>
<feature type="domain" description="N-acetyltransferase" evidence="3">
    <location>
        <begin position="3"/>
        <end position="132"/>
    </location>
</feature>
<dbReference type="CDD" id="cd04301">
    <property type="entry name" value="NAT_SF"/>
    <property type="match status" value="2"/>
</dbReference>
<dbReference type="PANTHER" id="PTHR43420">
    <property type="entry name" value="ACETYLTRANSFERASE"/>
    <property type="match status" value="1"/>
</dbReference>
<dbReference type="InterPro" id="IPR016181">
    <property type="entry name" value="Acyl_CoA_acyltransferase"/>
</dbReference>
<sequence>MLANSRLNEIEELQHLCEEHDNCKLKLNGDMLRSRTSGQDDYFHYEDGKLTGFLGLYGFGSSYELCGMVHPQYRNRGIFKSLFDKALASLKEREITKLLLNAPGSSPSGKAFIEAQPACYSFSEYQMKWQKREINSDESDIELIEVTKEDLPLIIELDFLCFNVAREDSLEFMKTVKQDEDSCSFMIEYKGEKVGKIHIQRESGRSYIFGFAVHPSHQGKGIGRSVLAKTVVIENETGRDIFLEVEAKNAHALKLYEAAGFNSYQVQDYYNFEGL</sequence>
<dbReference type="GO" id="GO:0016747">
    <property type="term" value="F:acyltransferase activity, transferring groups other than amino-acyl groups"/>
    <property type="evidence" value="ECO:0007669"/>
    <property type="project" value="InterPro"/>
</dbReference>
<evidence type="ECO:0000313" key="5">
    <source>
        <dbReference type="Proteomes" id="UP000323317"/>
    </source>
</evidence>
<dbReference type="Gene3D" id="3.40.630.30">
    <property type="match status" value="2"/>
</dbReference>
<comment type="caution">
    <text evidence="4">The sequence shown here is derived from an EMBL/GenBank/DDBJ whole genome shotgun (WGS) entry which is preliminary data.</text>
</comment>
<keyword evidence="2" id="KW-0012">Acyltransferase</keyword>
<accession>A0A5D4KH61</accession>
<evidence type="ECO:0000313" key="4">
    <source>
        <dbReference type="EMBL" id="TYR76617.1"/>
    </source>
</evidence>
<evidence type="ECO:0000256" key="1">
    <source>
        <dbReference type="ARBA" id="ARBA00022679"/>
    </source>
</evidence>
<gene>
    <name evidence="4" type="ORF">FZC79_07050</name>
</gene>
<dbReference type="RefSeq" id="WP_148946099.1">
    <property type="nucleotide sequence ID" value="NZ_JBNIKK010000006.1"/>
</dbReference>